<feature type="domain" description="HTH merR-type" evidence="3">
    <location>
        <begin position="14"/>
        <end position="81"/>
    </location>
</feature>
<keyword evidence="2" id="KW-0175">Coiled coil</keyword>
<comment type="caution">
    <text evidence="4">The sequence shown here is derived from an EMBL/GenBank/DDBJ whole genome shotgun (WGS) entry which is preliminary data.</text>
</comment>
<dbReference type="SUPFAM" id="SSF46955">
    <property type="entry name" value="Putative DNA-binding domain"/>
    <property type="match status" value="1"/>
</dbReference>
<name>A0ABS3F1C4_9PROT</name>
<reference evidence="4 5" key="1">
    <citation type="submission" date="2021-03" db="EMBL/GenBank/DDBJ databases">
        <title>Sneathiella sp. CAU 1612 isolated from Kang Won-do.</title>
        <authorList>
            <person name="Kim W."/>
        </authorList>
    </citation>
    <scope>NUCLEOTIDE SEQUENCE [LARGE SCALE GENOMIC DNA]</scope>
    <source>
        <strain evidence="4 5">CAU 1612</strain>
    </source>
</reference>
<evidence type="ECO:0000256" key="2">
    <source>
        <dbReference type="SAM" id="Coils"/>
    </source>
</evidence>
<accession>A0ABS3F1C4</accession>
<dbReference type="PROSITE" id="PS50937">
    <property type="entry name" value="HTH_MERR_2"/>
    <property type="match status" value="1"/>
</dbReference>
<dbReference type="CDD" id="cd04776">
    <property type="entry name" value="HTH_GnyR"/>
    <property type="match status" value="1"/>
</dbReference>
<dbReference type="Gene3D" id="1.10.1660.10">
    <property type="match status" value="1"/>
</dbReference>
<evidence type="ECO:0000313" key="4">
    <source>
        <dbReference type="EMBL" id="MBO0332311.1"/>
    </source>
</evidence>
<keyword evidence="5" id="KW-1185">Reference proteome</keyword>
<dbReference type="SMART" id="SM00422">
    <property type="entry name" value="HTH_MERR"/>
    <property type="match status" value="1"/>
</dbReference>
<sequence>MNARAEIDKDGRVSFSITELAEEFGVTSRTIRFYEDKGLVNPAREGTTRIYSRKDRGRLKIILRGRRLGFSLQDIKKMLDMYSPESGSTDQLTFTLQKCEEQLEKLVTQRADINEAIAELEEGISQLKEHLASGSASADSCKKTIA</sequence>
<dbReference type="InterPro" id="IPR000551">
    <property type="entry name" value="MerR-type_HTH_dom"/>
</dbReference>
<gene>
    <name evidence="4" type="ORF">J0X12_01705</name>
</gene>
<organism evidence="4 5">
    <name type="scientific">Sneathiella sedimenti</name>
    <dbReference type="NCBI Taxonomy" id="2816034"/>
    <lineage>
        <taxon>Bacteria</taxon>
        <taxon>Pseudomonadati</taxon>
        <taxon>Pseudomonadota</taxon>
        <taxon>Alphaproteobacteria</taxon>
        <taxon>Sneathiellales</taxon>
        <taxon>Sneathiellaceae</taxon>
        <taxon>Sneathiella</taxon>
    </lineage>
</organism>
<keyword evidence="1 4" id="KW-0238">DNA-binding</keyword>
<dbReference type="Pfam" id="PF13411">
    <property type="entry name" value="MerR_1"/>
    <property type="match status" value="1"/>
</dbReference>
<dbReference type="Proteomes" id="UP000664761">
    <property type="component" value="Unassembled WGS sequence"/>
</dbReference>
<dbReference type="InterPro" id="IPR009061">
    <property type="entry name" value="DNA-bd_dom_put_sf"/>
</dbReference>
<dbReference type="PANTHER" id="PTHR30204">
    <property type="entry name" value="REDOX-CYCLING DRUG-SENSING TRANSCRIPTIONAL ACTIVATOR SOXR"/>
    <property type="match status" value="1"/>
</dbReference>
<dbReference type="PANTHER" id="PTHR30204:SF58">
    <property type="entry name" value="HTH-TYPE TRANSCRIPTIONAL REGULATOR YFMP"/>
    <property type="match status" value="1"/>
</dbReference>
<dbReference type="InterPro" id="IPR047057">
    <property type="entry name" value="MerR_fam"/>
</dbReference>
<proteinExistence type="predicted"/>
<protein>
    <submittedName>
        <fullName evidence="4">MerR family DNA-binding transcriptional regulator</fullName>
    </submittedName>
</protein>
<dbReference type="EMBL" id="JAFLNC010000001">
    <property type="protein sequence ID" value="MBO0332311.1"/>
    <property type="molecule type" value="Genomic_DNA"/>
</dbReference>
<evidence type="ECO:0000259" key="3">
    <source>
        <dbReference type="PROSITE" id="PS50937"/>
    </source>
</evidence>
<dbReference type="RefSeq" id="WP_207041385.1">
    <property type="nucleotide sequence ID" value="NZ_JAFLNC010000001.1"/>
</dbReference>
<evidence type="ECO:0000313" key="5">
    <source>
        <dbReference type="Proteomes" id="UP000664761"/>
    </source>
</evidence>
<dbReference type="GO" id="GO:0003677">
    <property type="term" value="F:DNA binding"/>
    <property type="evidence" value="ECO:0007669"/>
    <property type="project" value="UniProtKB-KW"/>
</dbReference>
<evidence type="ECO:0000256" key="1">
    <source>
        <dbReference type="ARBA" id="ARBA00023125"/>
    </source>
</evidence>
<feature type="coiled-coil region" evidence="2">
    <location>
        <begin position="96"/>
        <end position="130"/>
    </location>
</feature>